<dbReference type="PANTHER" id="PTHR24121:SF23">
    <property type="entry name" value="NO MECHANORECEPTOR POTENTIAL C, ISOFORM H"/>
    <property type="match status" value="1"/>
</dbReference>
<accession>A0A439DC69</accession>
<dbReference type="Proteomes" id="UP000286045">
    <property type="component" value="Unassembled WGS sequence"/>
</dbReference>
<dbReference type="STRING" id="363999.A0A439DC69"/>
<dbReference type="PROSITE" id="PS50297">
    <property type="entry name" value="ANK_REP_REGION"/>
    <property type="match status" value="5"/>
</dbReference>
<dbReference type="InterPro" id="IPR036770">
    <property type="entry name" value="Ankyrin_rpt-contain_sf"/>
</dbReference>
<feature type="repeat" description="ANK" evidence="1">
    <location>
        <begin position="430"/>
        <end position="462"/>
    </location>
</feature>
<keyword evidence="1" id="KW-0040">ANK repeat</keyword>
<feature type="repeat" description="ANK" evidence="1">
    <location>
        <begin position="569"/>
        <end position="601"/>
    </location>
</feature>
<dbReference type="AlphaFoldDB" id="A0A439DC69"/>
<protein>
    <submittedName>
        <fullName evidence="2">Uncharacterized protein</fullName>
    </submittedName>
</protein>
<gene>
    <name evidence="2" type="ORF">EKO27_g3114</name>
</gene>
<dbReference type="PANTHER" id="PTHR24121">
    <property type="entry name" value="NO MECHANORECEPTOR POTENTIAL C, ISOFORM D-RELATED"/>
    <property type="match status" value="1"/>
</dbReference>
<dbReference type="Pfam" id="PF00023">
    <property type="entry name" value="Ank"/>
    <property type="match status" value="1"/>
</dbReference>
<dbReference type="InterPro" id="IPR002110">
    <property type="entry name" value="Ankyrin_rpt"/>
</dbReference>
<feature type="repeat" description="ANK" evidence="1">
    <location>
        <begin position="463"/>
        <end position="495"/>
    </location>
</feature>
<evidence type="ECO:0000313" key="2">
    <source>
        <dbReference type="EMBL" id="RWA12000.1"/>
    </source>
</evidence>
<evidence type="ECO:0000313" key="3">
    <source>
        <dbReference type="Proteomes" id="UP000286045"/>
    </source>
</evidence>
<comment type="caution">
    <text evidence="2">The sequence shown here is derived from an EMBL/GenBank/DDBJ whole genome shotgun (WGS) entry which is preliminary data.</text>
</comment>
<name>A0A439DC69_9PEZI</name>
<sequence length="733" mass="80712">MANTTINEALVTLTLTLNLCPARIWSITRGIRGQEANLPSLILPKPYDGSIVRHTGHDRCSFDYCEASNLDFTCVQQRHEPTHCLNESCTTLHLFPQGAMKSALETGQHAVWRLGGGHILPHPQPFMAVSHVWADGTGTGPTPELACSRRVRIMFANNVVKDSDTDIVDQSSGVACSLIKNLRERRVFTLDDLLSVIGSRYTSWPRDRATIAALLTRTDLKDNMSTQETYQEVLKSIGEVSQGHLFHNLPTMAGAFGWCPARVEDIPPSPSPFVLNVAPDGAVTGRWKTLLNQDMFGTDKYRWTGMHPLIAVQLRATLEKAQQNPSAYMLLVEPMDGITRRVLIVEAQSTNRFLGTLYLEKPEYYSFSPIEMITIGGTGQADNTPSVNSNKTGAASGFGSQLLYAAMDEDEGKLQELIDAGEDINFRDHRTWTALHYACWRENVEIVSILLRSGADGSLTDSLGQRAIHLAAERGNEQLVQMLLTGNLRATCNDGQTVLHRAAAGGCVPIVSWILDKCDTSALDSKQRTAMDLARDLGYPAVARMIFKRSGPMSMEGFESTPWLTFPSNPITSLHYVAGTGNLTDTKKLLEQGADVNCRDEENQEPLDYAVGKGDINVVKLLLEHGAHPDGIDERNCQSRLSHAAEYGHKEVVQTLLQYGARADSTDRSGRTPLFYAAIKGHEGIVAILQHEENVRSDSKDEIYGQTPLSWAAEGGAHGGSKAIDFQWRQSRR</sequence>
<dbReference type="EMBL" id="RYZI01000063">
    <property type="protein sequence ID" value="RWA12000.1"/>
    <property type="molecule type" value="Genomic_DNA"/>
</dbReference>
<keyword evidence="3" id="KW-1185">Reference proteome</keyword>
<organism evidence="2 3">
    <name type="scientific">Xylaria grammica</name>
    <dbReference type="NCBI Taxonomy" id="363999"/>
    <lineage>
        <taxon>Eukaryota</taxon>
        <taxon>Fungi</taxon>
        <taxon>Dikarya</taxon>
        <taxon>Ascomycota</taxon>
        <taxon>Pezizomycotina</taxon>
        <taxon>Sordariomycetes</taxon>
        <taxon>Xylariomycetidae</taxon>
        <taxon>Xylariales</taxon>
        <taxon>Xylariaceae</taxon>
        <taxon>Xylaria</taxon>
    </lineage>
</organism>
<evidence type="ECO:0000256" key="1">
    <source>
        <dbReference type="PROSITE-ProRule" id="PRU00023"/>
    </source>
</evidence>
<dbReference type="PROSITE" id="PS50088">
    <property type="entry name" value="ANK_REPEAT"/>
    <property type="match status" value="5"/>
</dbReference>
<feature type="repeat" description="ANK" evidence="1">
    <location>
        <begin position="636"/>
        <end position="668"/>
    </location>
</feature>
<feature type="repeat" description="ANK" evidence="1">
    <location>
        <begin position="602"/>
        <end position="634"/>
    </location>
</feature>
<dbReference type="SMART" id="SM00248">
    <property type="entry name" value="ANK"/>
    <property type="match status" value="9"/>
</dbReference>
<dbReference type="SUPFAM" id="SSF48403">
    <property type="entry name" value="Ankyrin repeat"/>
    <property type="match status" value="1"/>
</dbReference>
<reference evidence="2 3" key="1">
    <citation type="submission" date="2018-12" db="EMBL/GenBank/DDBJ databases">
        <title>Draft genome sequence of Xylaria grammica IHI A82.</title>
        <authorList>
            <person name="Buettner E."/>
            <person name="Kellner H."/>
        </authorList>
    </citation>
    <scope>NUCLEOTIDE SEQUENCE [LARGE SCALE GENOMIC DNA]</scope>
    <source>
        <strain evidence="2 3">IHI A82</strain>
    </source>
</reference>
<dbReference type="Gene3D" id="1.25.40.20">
    <property type="entry name" value="Ankyrin repeat-containing domain"/>
    <property type="match status" value="2"/>
</dbReference>
<proteinExistence type="predicted"/>
<dbReference type="Pfam" id="PF12796">
    <property type="entry name" value="Ank_2"/>
    <property type="match status" value="3"/>
</dbReference>